<dbReference type="Proteomes" id="UP000649604">
    <property type="component" value="Unassembled WGS sequence"/>
</dbReference>
<dbReference type="PANTHER" id="PTHR34979:SF1">
    <property type="entry name" value="INNER MEMBRANE PROTEIN YGAZ"/>
    <property type="match status" value="1"/>
</dbReference>
<feature type="transmembrane region" description="Helical" evidence="8">
    <location>
        <begin position="175"/>
        <end position="193"/>
    </location>
</feature>
<keyword evidence="4" id="KW-1003">Cell membrane</keyword>
<evidence type="ECO:0000256" key="7">
    <source>
        <dbReference type="ARBA" id="ARBA00023136"/>
    </source>
</evidence>
<accession>A0A9D5JZN9</accession>
<dbReference type="Pfam" id="PF03591">
    <property type="entry name" value="AzlC"/>
    <property type="match status" value="1"/>
</dbReference>
<sequence length="245" mass="25998">MIFYKWLRRFALARGHGGEGWLRGAVQASPIMMGYLPVGLAFGVLAQNAGISPLNTVLMSLLVYAGASQFIAVGLLAGGVPPVSIILTTFIVNLRHLIMASALAPALKGWRRRELAAFAFHLTDETFAVHATNFAAENPPKPQVFATNVTAYASWTGGTSLGIVLGQRVTDVQPFALDFALPALFIVLLVLQVTTRLHVLVAGIAGIGAVGLLQAGLEHWNVMLATVVGATIGVCLEQWNKARSS</sequence>
<comment type="caution">
    <text evidence="9">The sequence shown here is derived from an EMBL/GenBank/DDBJ whole genome shotgun (WGS) entry which is preliminary data.</text>
</comment>
<dbReference type="GO" id="GO:1903785">
    <property type="term" value="P:L-valine transmembrane transport"/>
    <property type="evidence" value="ECO:0007669"/>
    <property type="project" value="TreeGrafter"/>
</dbReference>
<reference evidence="9" key="1">
    <citation type="submission" date="2019-11" db="EMBL/GenBank/DDBJ databases">
        <title>Microbial mats filling the niche in hypersaline microbial mats.</title>
        <authorList>
            <person name="Wong H.L."/>
            <person name="Macleod F.I."/>
            <person name="White R.A. III"/>
            <person name="Burns B.P."/>
        </authorList>
    </citation>
    <scope>NUCLEOTIDE SEQUENCE</scope>
    <source>
        <strain evidence="9">Rbin_158</strain>
    </source>
</reference>
<name>A0A9D5JZN9_9BACT</name>
<dbReference type="GO" id="GO:0005886">
    <property type="term" value="C:plasma membrane"/>
    <property type="evidence" value="ECO:0007669"/>
    <property type="project" value="UniProtKB-SubCell"/>
</dbReference>
<evidence type="ECO:0000313" key="9">
    <source>
        <dbReference type="EMBL" id="MBD3326931.1"/>
    </source>
</evidence>
<keyword evidence="5 8" id="KW-0812">Transmembrane</keyword>
<evidence type="ECO:0000256" key="4">
    <source>
        <dbReference type="ARBA" id="ARBA00022475"/>
    </source>
</evidence>
<comment type="similarity">
    <text evidence="2">Belongs to the AzlC family.</text>
</comment>
<protein>
    <submittedName>
        <fullName evidence="9">Branched-chain amino acid ABC transporter permease</fullName>
    </submittedName>
</protein>
<dbReference type="AlphaFoldDB" id="A0A9D5JZN9"/>
<keyword evidence="7 8" id="KW-0472">Membrane</keyword>
<evidence type="ECO:0000256" key="5">
    <source>
        <dbReference type="ARBA" id="ARBA00022692"/>
    </source>
</evidence>
<evidence type="ECO:0000256" key="2">
    <source>
        <dbReference type="ARBA" id="ARBA00010735"/>
    </source>
</evidence>
<comment type="subcellular location">
    <subcellularLocation>
        <location evidence="1">Cell membrane</location>
        <topology evidence="1">Multi-pass membrane protein</topology>
    </subcellularLocation>
</comment>
<evidence type="ECO:0000256" key="8">
    <source>
        <dbReference type="SAM" id="Phobius"/>
    </source>
</evidence>
<gene>
    <name evidence="9" type="ORF">GF339_20265</name>
</gene>
<keyword evidence="3" id="KW-0813">Transport</keyword>
<proteinExistence type="inferred from homology"/>
<dbReference type="PANTHER" id="PTHR34979">
    <property type="entry name" value="INNER MEMBRANE PROTEIN YGAZ"/>
    <property type="match status" value="1"/>
</dbReference>
<evidence type="ECO:0000256" key="1">
    <source>
        <dbReference type="ARBA" id="ARBA00004651"/>
    </source>
</evidence>
<evidence type="ECO:0000256" key="3">
    <source>
        <dbReference type="ARBA" id="ARBA00022448"/>
    </source>
</evidence>
<keyword evidence="6 8" id="KW-1133">Transmembrane helix</keyword>
<dbReference type="InterPro" id="IPR011606">
    <property type="entry name" value="Brnchd-chn_aa_trnsp_permease"/>
</dbReference>
<dbReference type="EMBL" id="WJJP01000662">
    <property type="protein sequence ID" value="MBD3326931.1"/>
    <property type="molecule type" value="Genomic_DNA"/>
</dbReference>
<evidence type="ECO:0000256" key="6">
    <source>
        <dbReference type="ARBA" id="ARBA00022989"/>
    </source>
</evidence>
<organism evidence="9 10">
    <name type="scientific">candidate division KSB3 bacterium</name>
    <dbReference type="NCBI Taxonomy" id="2044937"/>
    <lineage>
        <taxon>Bacteria</taxon>
        <taxon>candidate division KSB3</taxon>
    </lineage>
</organism>
<evidence type="ECO:0000313" key="10">
    <source>
        <dbReference type="Proteomes" id="UP000649604"/>
    </source>
</evidence>
<feature type="transmembrane region" description="Helical" evidence="8">
    <location>
        <begin position="199"/>
        <end position="217"/>
    </location>
</feature>